<feature type="transmembrane region" description="Helical" evidence="7">
    <location>
        <begin position="68"/>
        <end position="92"/>
    </location>
</feature>
<dbReference type="PANTHER" id="PTHR30065:SF1">
    <property type="entry name" value="SURFACE PRESENTATION OF ANTIGENS PROTEIN SPAR"/>
    <property type="match status" value="1"/>
</dbReference>
<reference evidence="8 9" key="1">
    <citation type="submission" date="2019-09" db="EMBL/GenBank/DDBJ databases">
        <title>Nocardioides panacisoli sp. nov., isolated from the soil of a ginseng field.</title>
        <authorList>
            <person name="Cho C."/>
        </authorList>
    </citation>
    <scope>NUCLEOTIDE SEQUENCE [LARGE SCALE GENOMIC DNA]</scope>
    <source>
        <strain evidence="8 9">BN130099</strain>
    </source>
</reference>
<dbReference type="GO" id="GO:0005886">
    <property type="term" value="C:plasma membrane"/>
    <property type="evidence" value="ECO:0007669"/>
    <property type="project" value="UniProtKB-SubCell"/>
</dbReference>
<evidence type="ECO:0000256" key="5">
    <source>
        <dbReference type="ARBA" id="ARBA00022989"/>
    </source>
</evidence>
<comment type="caution">
    <text evidence="8">The sequence shown here is derived from an EMBL/GenBank/DDBJ whole genome shotgun (WGS) entry which is preliminary data.</text>
</comment>
<evidence type="ECO:0000313" key="9">
    <source>
        <dbReference type="Proteomes" id="UP000325003"/>
    </source>
</evidence>
<dbReference type="AlphaFoldDB" id="A0A5B1LD15"/>
<dbReference type="GO" id="GO:0006605">
    <property type="term" value="P:protein targeting"/>
    <property type="evidence" value="ECO:0007669"/>
    <property type="project" value="InterPro"/>
</dbReference>
<keyword evidence="6 7" id="KW-0472">Membrane</keyword>
<comment type="subcellular location">
    <subcellularLocation>
        <location evidence="1">Cell membrane</location>
        <topology evidence="1">Multi-pass membrane protein</topology>
    </subcellularLocation>
</comment>
<evidence type="ECO:0000256" key="2">
    <source>
        <dbReference type="ARBA" id="ARBA00009772"/>
    </source>
</evidence>
<feature type="transmembrane region" description="Helical" evidence="7">
    <location>
        <begin position="38"/>
        <end position="56"/>
    </location>
</feature>
<dbReference type="RefSeq" id="WP_149729260.1">
    <property type="nucleotide sequence ID" value="NZ_VUJV01000005.1"/>
</dbReference>
<keyword evidence="8" id="KW-0969">Cilium</keyword>
<keyword evidence="5 7" id="KW-1133">Transmembrane helix</keyword>
<dbReference type="Pfam" id="PF01311">
    <property type="entry name" value="Bac_export_1"/>
    <property type="match status" value="1"/>
</dbReference>
<evidence type="ECO:0000256" key="4">
    <source>
        <dbReference type="ARBA" id="ARBA00022692"/>
    </source>
</evidence>
<comment type="similarity">
    <text evidence="2">Belongs to the FliR/MopE/SpaR family.</text>
</comment>
<dbReference type="EMBL" id="VUJV01000005">
    <property type="protein sequence ID" value="KAA1417690.1"/>
    <property type="molecule type" value="Genomic_DNA"/>
</dbReference>
<name>A0A5B1LD15_9ACTN</name>
<dbReference type="Proteomes" id="UP000325003">
    <property type="component" value="Unassembled WGS sequence"/>
</dbReference>
<dbReference type="PANTHER" id="PTHR30065">
    <property type="entry name" value="FLAGELLAR BIOSYNTHETIC PROTEIN FLIR"/>
    <property type="match status" value="1"/>
</dbReference>
<evidence type="ECO:0000313" key="8">
    <source>
        <dbReference type="EMBL" id="KAA1417690.1"/>
    </source>
</evidence>
<feature type="transmembrane region" description="Helical" evidence="7">
    <location>
        <begin position="128"/>
        <end position="151"/>
    </location>
</feature>
<keyword evidence="4 7" id="KW-0812">Transmembrane</keyword>
<keyword evidence="3" id="KW-1003">Cell membrane</keyword>
<evidence type="ECO:0000256" key="1">
    <source>
        <dbReference type="ARBA" id="ARBA00004651"/>
    </source>
</evidence>
<sequence>MTLTVAGAPVLALFLASVRVVAWLALVPPFSTRDVPAMAKVVIAIGLSFTVAPGLAGERLPRTTPEVLMAVVGQAVVGLGLGFVTMLLISALAAAGSLIDLFGGFSLAAAWDPLALNSNSVFGRFHQMVAIVLLLASGGHLIMIGGLLSTFDYLPLTGLPPLGNWSDVLTTAFSMFFTIAVQIALPMVAVLFIADLTLALMTKVAPQLQALTVMFPAKIGLTLLVVGLSFPVLPGATERLVALANEAMAAMAGA</sequence>
<keyword evidence="8" id="KW-0282">Flagellum</keyword>
<protein>
    <submittedName>
        <fullName evidence="8">Flagellar biosynthetic protein FliR</fullName>
    </submittedName>
</protein>
<reference evidence="8 9" key="2">
    <citation type="submission" date="2019-09" db="EMBL/GenBank/DDBJ databases">
        <authorList>
            <person name="Jin C."/>
        </authorList>
    </citation>
    <scope>NUCLEOTIDE SEQUENCE [LARGE SCALE GENOMIC DNA]</scope>
    <source>
        <strain evidence="8 9">BN130099</strain>
    </source>
</reference>
<keyword evidence="8" id="KW-0966">Cell projection</keyword>
<evidence type="ECO:0000256" key="7">
    <source>
        <dbReference type="SAM" id="Phobius"/>
    </source>
</evidence>
<feature type="transmembrane region" description="Helical" evidence="7">
    <location>
        <begin position="210"/>
        <end position="233"/>
    </location>
</feature>
<evidence type="ECO:0000256" key="6">
    <source>
        <dbReference type="ARBA" id="ARBA00023136"/>
    </source>
</evidence>
<feature type="transmembrane region" description="Helical" evidence="7">
    <location>
        <begin position="98"/>
        <end position="116"/>
    </location>
</feature>
<gene>
    <name evidence="8" type="ORF">F0U44_15450</name>
</gene>
<evidence type="ECO:0000256" key="3">
    <source>
        <dbReference type="ARBA" id="ARBA00022475"/>
    </source>
</evidence>
<keyword evidence="9" id="KW-1185">Reference proteome</keyword>
<feature type="transmembrane region" description="Helical" evidence="7">
    <location>
        <begin position="171"/>
        <end position="198"/>
    </location>
</feature>
<accession>A0A5B1LD15</accession>
<dbReference type="PRINTS" id="PR00953">
    <property type="entry name" value="TYPE3IMRPROT"/>
</dbReference>
<dbReference type="InterPro" id="IPR002010">
    <property type="entry name" value="T3SS_IM_R"/>
</dbReference>
<organism evidence="8 9">
    <name type="scientific">Nocardioides humilatus</name>
    <dbReference type="NCBI Taxonomy" id="2607660"/>
    <lineage>
        <taxon>Bacteria</taxon>
        <taxon>Bacillati</taxon>
        <taxon>Actinomycetota</taxon>
        <taxon>Actinomycetes</taxon>
        <taxon>Propionibacteriales</taxon>
        <taxon>Nocardioidaceae</taxon>
        <taxon>Nocardioides</taxon>
    </lineage>
</organism>
<proteinExistence type="inferred from homology"/>